<reference evidence="14" key="1">
    <citation type="journal article" date="2023" name="Front. Mar. Sci.">
        <title>A new Merluccius polli reference genome to investigate the effects of global change in West African waters.</title>
        <authorList>
            <person name="Mateo J.L."/>
            <person name="Blanco-Fernandez C."/>
            <person name="Garcia-Vazquez E."/>
            <person name="Machado-Schiaffino G."/>
        </authorList>
    </citation>
    <scope>NUCLEOTIDE SEQUENCE</scope>
    <source>
        <strain evidence="14">C29</strain>
        <tissue evidence="14">Fin</tissue>
    </source>
</reference>
<evidence type="ECO:0000259" key="13">
    <source>
        <dbReference type="PROSITE" id="PS50835"/>
    </source>
</evidence>
<dbReference type="PANTHER" id="PTHR25466:SF9">
    <property type="entry name" value="FIBRONECTIN TYPE-III DOMAIN-CONTAINING PROTEIN"/>
    <property type="match status" value="1"/>
</dbReference>
<evidence type="ECO:0000256" key="4">
    <source>
        <dbReference type="ARBA" id="ARBA00022729"/>
    </source>
</evidence>
<keyword evidence="7" id="KW-1015">Disulfide bond</keyword>
<proteinExistence type="predicted"/>
<dbReference type="AlphaFoldDB" id="A0AA47P4L8"/>
<keyword evidence="9" id="KW-0325">Glycoprotein</keyword>
<dbReference type="GO" id="GO:0042130">
    <property type="term" value="P:negative regulation of T cell proliferation"/>
    <property type="evidence" value="ECO:0007669"/>
    <property type="project" value="TreeGrafter"/>
</dbReference>
<keyword evidence="5 11" id="KW-1133">Transmembrane helix</keyword>
<feature type="domain" description="Ig-like" evidence="13">
    <location>
        <begin position="131"/>
        <end position="208"/>
    </location>
</feature>
<dbReference type="GO" id="GO:0042102">
    <property type="term" value="P:positive regulation of T cell proliferation"/>
    <property type="evidence" value="ECO:0007669"/>
    <property type="project" value="TreeGrafter"/>
</dbReference>
<evidence type="ECO:0000256" key="12">
    <source>
        <dbReference type="SAM" id="SignalP"/>
    </source>
</evidence>
<evidence type="ECO:0000256" key="5">
    <source>
        <dbReference type="ARBA" id="ARBA00022989"/>
    </source>
</evidence>
<dbReference type="PANTHER" id="PTHR25466">
    <property type="entry name" value="T-LYMPHOCYTE ACTIVATION ANTIGEN"/>
    <property type="match status" value="1"/>
</dbReference>
<feature type="transmembrane region" description="Helical" evidence="11">
    <location>
        <begin position="684"/>
        <end position="702"/>
    </location>
</feature>
<keyword evidence="4 12" id="KW-0732">Signal</keyword>
<dbReference type="Gene3D" id="2.60.40.10">
    <property type="entry name" value="Immunoglobulins"/>
    <property type="match status" value="5"/>
</dbReference>
<dbReference type="EMBL" id="JAOPHQ010001452">
    <property type="protein sequence ID" value="KAK0150651.1"/>
    <property type="molecule type" value="Genomic_DNA"/>
</dbReference>
<evidence type="ECO:0000256" key="3">
    <source>
        <dbReference type="ARBA" id="ARBA00022692"/>
    </source>
</evidence>
<evidence type="ECO:0000256" key="9">
    <source>
        <dbReference type="ARBA" id="ARBA00023180"/>
    </source>
</evidence>
<feature type="transmembrane region" description="Helical" evidence="11">
    <location>
        <begin position="295"/>
        <end position="317"/>
    </location>
</feature>
<dbReference type="GO" id="GO:0006955">
    <property type="term" value="P:immune response"/>
    <property type="evidence" value="ECO:0007669"/>
    <property type="project" value="TreeGrafter"/>
</dbReference>
<dbReference type="Proteomes" id="UP001174136">
    <property type="component" value="Unassembled WGS sequence"/>
</dbReference>
<keyword evidence="2" id="KW-1003">Cell membrane</keyword>
<keyword evidence="15" id="KW-1185">Reference proteome</keyword>
<feature type="chain" id="PRO_5041388059" description="Ig-like domain-containing protein" evidence="12">
    <location>
        <begin position="23"/>
        <end position="821"/>
    </location>
</feature>
<dbReference type="GO" id="GO:0031295">
    <property type="term" value="P:T cell costimulation"/>
    <property type="evidence" value="ECO:0007669"/>
    <property type="project" value="TreeGrafter"/>
</dbReference>
<evidence type="ECO:0000313" key="15">
    <source>
        <dbReference type="Proteomes" id="UP001174136"/>
    </source>
</evidence>
<protein>
    <recommendedName>
        <fullName evidence="13">Ig-like domain-containing protein</fullName>
    </recommendedName>
</protein>
<evidence type="ECO:0000256" key="8">
    <source>
        <dbReference type="ARBA" id="ARBA00023170"/>
    </source>
</evidence>
<evidence type="ECO:0000256" key="11">
    <source>
        <dbReference type="SAM" id="Phobius"/>
    </source>
</evidence>
<evidence type="ECO:0000256" key="10">
    <source>
        <dbReference type="ARBA" id="ARBA00023319"/>
    </source>
</evidence>
<feature type="domain" description="Ig-like" evidence="13">
    <location>
        <begin position="472"/>
        <end position="553"/>
    </location>
</feature>
<keyword evidence="6 11" id="KW-0472">Membrane</keyword>
<name>A0AA47P4L8_MERPO</name>
<gene>
    <name evidence="14" type="ORF">N1851_008244</name>
</gene>
<evidence type="ECO:0000256" key="6">
    <source>
        <dbReference type="ARBA" id="ARBA00023136"/>
    </source>
</evidence>
<evidence type="ECO:0000256" key="2">
    <source>
        <dbReference type="ARBA" id="ARBA00022475"/>
    </source>
</evidence>
<dbReference type="InterPro" id="IPR036179">
    <property type="entry name" value="Ig-like_dom_sf"/>
</dbReference>
<dbReference type="InterPro" id="IPR051713">
    <property type="entry name" value="T-cell_Activation_Regulation"/>
</dbReference>
<keyword evidence="3 11" id="KW-0812">Transmembrane</keyword>
<evidence type="ECO:0000313" key="14">
    <source>
        <dbReference type="EMBL" id="KAK0150651.1"/>
    </source>
</evidence>
<accession>A0AA47P4L8</accession>
<organism evidence="14 15">
    <name type="scientific">Merluccius polli</name>
    <name type="common">Benguela hake</name>
    <name type="synonym">Merluccius cadenati</name>
    <dbReference type="NCBI Taxonomy" id="89951"/>
    <lineage>
        <taxon>Eukaryota</taxon>
        <taxon>Metazoa</taxon>
        <taxon>Chordata</taxon>
        <taxon>Craniata</taxon>
        <taxon>Vertebrata</taxon>
        <taxon>Euteleostomi</taxon>
        <taxon>Actinopterygii</taxon>
        <taxon>Neopterygii</taxon>
        <taxon>Teleostei</taxon>
        <taxon>Neoteleostei</taxon>
        <taxon>Acanthomorphata</taxon>
        <taxon>Zeiogadaria</taxon>
        <taxon>Gadariae</taxon>
        <taxon>Gadiformes</taxon>
        <taxon>Gadoidei</taxon>
        <taxon>Merlucciidae</taxon>
        <taxon>Merluccius</taxon>
    </lineage>
</organism>
<comment type="caution">
    <text evidence="14">The sequence shown here is derived from an EMBL/GenBank/DDBJ whole genome shotgun (WGS) entry which is preliminary data.</text>
</comment>
<dbReference type="PROSITE" id="PS50835">
    <property type="entry name" value="IG_LIKE"/>
    <property type="match status" value="2"/>
</dbReference>
<evidence type="ECO:0000256" key="1">
    <source>
        <dbReference type="ARBA" id="ARBA00004251"/>
    </source>
</evidence>
<dbReference type="InterPro" id="IPR013783">
    <property type="entry name" value="Ig-like_fold"/>
</dbReference>
<comment type="subcellular location">
    <subcellularLocation>
        <location evidence="1">Cell membrane</location>
        <topology evidence="1">Single-pass type I membrane protein</topology>
    </subcellularLocation>
</comment>
<sequence length="821" mass="90058">MLNMAAVLVFLTGVLLIGVTDGVKIFCKATQPHITTECFGSPGGTVEVLLVTQFLQDWTSYTLKKNNSIIIVSGTSLVNHTRYSFSTGIFTIKDIDRTDDDTYSIEIFNDNGVQVVNTKFKVSIQAPVSSPRLSWQCLSGGEQRVSCSAGGDRPRYRWSLDGHPLNDTHLHSGNSTTSNITLKLGLSGLLSCSVCNDVSEATANQTLSVCGGFIYVNCTSNGTHISQWVYKDNNTLCIETTPTEEPDNDNKTDFIFVNCTSNGTHISQLVHQDNNTFCIQATGEPGHNITMATTFIIGGSLSAVVLLLIVALGVYCAQQKKKTSKDRADAEDATYVNISVLQRQGKPREQTKSEVEYGLSKVAPRVKIFCNATQPHITTECFGSPGGTVEVLLVTQIPQDWTSYTLKKNNTIIIVSGTSLVNHTRYSFNNSTGIFTIKDIDRTDDDTYSIEIFNDNGVQVVHTKFKVSIQAPVSSPHLSWQCLSGGEQRVSCSAGGDRPRYRWSLDGHPLNDTHLLSGNSTTSNITLKLGLSGLLSCSVCNDVSEATANQTLSVCGGFIYVNCTSNGTHISQWVHKDNNTFCIETTPTEEPDNDNKTDFIFVNCTSNGTHISQWVHKDNNTLCIETTPTEEPDNDNKTDFIFVNCTSNGTHISQWVHKDNNTLCIETTPTEEPDNDNKTGHISIIARSLSVMALLLVALGVYCALKKKETSKPQGVKIFCNATQPHITTECFGSPGGTVEVLLVTQLLQDWTSYTLKKNNTIVIEKGSRLNHNRYSFDVITGIFTIKDIDRTDDDTYSIEIFNDNGVQVVNTKFNVSIQGE</sequence>
<feature type="signal peptide" evidence="12">
    <location>
        <begin position="1"/>
        <end position="22"/>
    </location>
</feature>
<keyword evidence="8" id="KW-0675">Receptor</keyword>
<dbReference type="SUPFAM" id="SSF48726">
    <property type="entry name" value="Immunoglobulin"/>
    <property type="match status" value="2"/>
</dbReference>
<dbReference type="GO" id="GO:0071222">
    <property type="term" value="P:cellular response to lipopolysaccharide"/>
    <property type="evidence" value="ECO:0007669"/>
    <property type="project" value="TreeGrafter"/>
</dbReference>
<evidence type="ECO:0000256" key="7">
    <source>
        <dbReference type="ARBA" id="ARBA00023157"/>
    </source>
</evidence>
<dbReference type="GO" id="GO:0007166">
    <property type="term" value="P:cell surface receptor signaling pathway"/>
    <property type="evidence" value="ECO:0007669"/>
    <property type="project" value="TreeGrafter"/>
</dbReference>
<dbReference type="InterPro" id="IPR007110">
    <property type="entry name" value="Ig-like_dom"/>
</dbReference>
<keyword evidence="10" id="KW-0393">Immunoglobulin domain</keyword>
<dbReference type="GO" id="GO:0009897">
    <property type="term" value="C:external side of plasma membrane"/>
    <property type="evidence" value="ECO:0007669"/>
    <property type="project" value="TreeGrafter"/>
</dbReference>